<reference evidence="1" key="1">
    <citation type="journal article" date="2015" name="Nature">
        <title>Complex archaea that bridge the gap between prokaryotes and eukaryotes.</title>
        <authorList>
            <person name="Spang A."/>
            <person name="Saw J.H."/>
            <person name="Jorgensen S.L."/>
            <person name="Zaremba-Niedzwiedzka K."/>
            <person name="Martijn J."/>
            <person name="Lind A.E."/>
            <person name="van Eijk R."/>
            <person name="Schleper C."/>
            <person name="Guy L."/>
            <person name="Ettema T.J."/>
        </authorList>
    </citation>
    <scope>NUCLEOTIDE SEQUENCE</scope>
</reference>
<comment type="caution">
    <text evidence="1">The sequence shown here is derived from an EMBL/GenBank/DDBJ whole genome shotgun (WGS) entry which is preliminary data.</text>
</comment>
<dbReference type="Gene3D" id="3.30.420.240">
    <property type="match status" value="1"/>
</dbReference>
<dbReference type="AlphaFoldDB" id="A0A0F8YBP6"/>
<evidence type="ECO:0000313" key="1">
    <source>
        <dbReference type="EMBL" id="KKK51554.1"/>
    </source>
</evidence>
<sequence>IIVEGAPLEEPPPTLSCYGMTAAIYGLRADLIFCDDIVDTENSDTEEQREKVLDTLISAIDNILDVDSGQGVKLGIIGTRKHPLDLYNHLKHLDEFSVHTQKAVIKWDYPSVILCPERFDIEFFRKKRSSGLRRFNREFQNAAFDDKDVIVPSDAFDGEKNLDFSRSYGDKLENWYIIISVDPGLNSRDKATFAMSATAYDMDGADDRHLIDWYDGMVPSKDQPRLINSWYHKYGASALVIEINACQKYLMDSVIEAARTGGEYDGIVWPRRRIIVKPHVTRESKISEPRAGLDIVGHYFETNSWHLPAQEEEDREKTDEFVQQICGYTYREHKKAHQLMTL</sequence>
<organism evidence="1">
    <name type="scientific">marine sediment metagenome</name>
    <dbReference type="NCBI Taxonomy" id="412755"/>
    <lineage>
        <taxon>unclassified sequences</taxon>
        <taxon>metagenomes</taxon>
        <taxon>ecological metagenomes</taxon>
    </lineage>
</organism>
<gene>
    <name evidence="1" type="ORF">LCGC14_3113790</name>
</gene>
<protein>
    <recommendedName>
        <fullName evidence="2">Terminase large subunit gp17-like C-terminal domain-containing protein</fullName>
    </recommendedName>
</protein>
<evidence type="ECO:0008006" key="2">
    <source>
        <dbReference type="Google" id="ProtNLM"/>
    </source>
</evidence>
<feature type="non-terminal residue" evidence="1">
    <location>
        <position position="1"/>
    </location>
</feature>
<dbReference type="EMBL" id="LAZR01067457">
    <property type="protein sequence ID" value="KKK51554.1"/>
    <property type="molecule type" value="Genomic_DNA"/>
</dbReference>
<proteinExistence type="predicted"/>
<name>A0A0F8YBP6_9ZZZZ</name>
<accession>A0A0F8YBP6</accession>
<feature type="non-terminal residue" evidence="1">
    <location>
        <position position="342"/>
    </location>
</feature>